<comment type="subcellular location">
    <subcellularLocation>
        <location evidence="2">Endomembrane system</location>
        <topology evidence="2">Single-pass type IV membrane protein</topology>
    </subcellularLocation>
</comment>
<dbReference type="Pfam" id="PF09177">
    <property type="entry name" value="STX6_10_61_N"/>
    <property type="match status" value="1"/>
</dbReference>
<protein>
    <submittedName>
        <fullName evidence="4">Syntaxin 6, n-terminal protein</fullName>
    </submittedName>
</protein>
<proteinExistence type="predicted"/>
<reference evidence="4" key="1">
    <citation type="journal article" date="2015" name="PLoS ONE">
        <title>Comprehensive Evaluation of Toxoplasma gondii VEG and Neospora caninum LIV Genomes with Tachyzoite Stage Transcriptome and Proteome Defines Novel Transcript Features.</title>
        <authorList>
            <person name="Ramaprasad A."/>
            <person name="Mourier T."/>
            <person name="Naeem R."/>
            <person name="Malas T.B."/>
            <person name="Moussa E."/>
            <person name="Panigrahi A."/>
            <person name="Vermont S.J."/>
            <person name="Otto T.D."/>
            <person name="Wastling J."/>
            <person name="Pain A."/>
        </authorList>
    </citation>
    <scope>NUCLEOTIDE SEQUENCE</scope>
    <source>
        <strain evidence="4">Liverpool</strain>
    </source>
</reference>
<evidence type="ECO:0000256" key="1">
    <source>
        <dbReference type="ARBA" id="ARBA00022927"/>
    </source>
</evidence>
<dbReference type="GO" id="GO:0016020">
    <property type="term" value="C:membrane"/>
    <property type="evidence" value="ECO:0007669"/>
    <property type="project" value="InterPro"/>
</dbReference>
<dbReference type="GO" id="GO:0012505">
    <property type="term" value="C:endomembrane system"/>
    <property type="evidence" value="ECO:0007669"/>
    <property type="project" value="UniProtKB-SubCell"/>
</dbReference>
<accession>A0A0F7UP21</accession>
<keyword evidence="1" id="KW-0813">Transport</keyword>
<dbReference type="GO" id="GO:0048193">
    <property type="term" value="P:Golgi vesicle transport"/>
    <property type="evidence" value="ECO:0007669"/>
    <property type="project" value="InterPro"/>
</dbReference>
<keyword evidence="1" id="KW-0653">Protein transport</keyword>
<dbReference type="CDD" id="cd21445">
    <property type="entry name" value="SNARE_NTD_AtSYP61-like"/>
    <property type="match status" value="1"/>
</dbReference>
<dbReference type="GO" id="GO:0015031">
    <property type="term" value="P:protein transport"/>
    <property type="evidence" value="ECO:0007669"/>
    <property type="project" value="UniProtKB-KW"/>
</dbReference>
<dbReference type="InterPro" id="IPR015260">
    <property type="entry name" value="Syntaxin-6/10/61_N"/>
</dbReference>
<evidence type="ECO:0000256" key="2">
    <source>
        <dbReference type="ARBA" id="ARBA00046280"/>
    </source>
</evidence>
<dbReference type="AlphaFoldDB" id="A0A0F7UP21"/>
<organism evidence="4">
    <name type="scientific">Neospora caninum (strain Liverpool)</name>
    <dbReference type="NCBI Taxonomy" id="572307"/>
    <lineage>
        <taxon>Eukaryota</taxon>
        <taxon>Sar</taxon>
        <taxon>Alveolata</taxon>
        <taxon>Apicomplexa</taxon>
        <taxon>Conoidasida</taxon>
        <taxon>Coccidia</taxon>
        <taxon>Eucoccidiorida</taxon>
        <taxon>Eimeriorina</taxon>
        <taxon>Sarcocystidae</taxon>
        <taxon>Neospora</taxon>
    </lineage>
</organism>
<evidence type="ECO:0000259" key="3">
    <source>
        <dbReference type="Pfam" id="PF09177"/>
    </source>
</evidence>
<dbReference type="Gene3D" id="1.20.58.90">
    <property type="match status" value="1"/>
</dbReference>
<evidence type="ECO:0000313" key="4">
    <source>
        <dbReference type="EMBL" id="CEL70771.1"/>
    </source>
</evidence>
<dbReference type="EMBL" id="LN714487">
    <property type="protein sequence ID" value="CEL70771.1"/>
    <property type="molecule type" value="Genomic_DNA"/>
</dbReference>
<dbReference type="InterPro" id="IPR010989">
    <property type="entry name" value="SNARE"/>
</dbReference>
<name>A0A0F7UP21_NEOCL</name>
<gene>
    <name evidence="4" type="ORF">BN1204_064505</name>
</gene>
<feature type="domain" description="Syntaxin 6/10/61 N-terminal" evidence="3">
    <location>
        <begin position="14"/>
        <end position="107"/>
    </location>
</feature>
<dbReference type="SUPFAM" id="SSF47661">
    <property type="entry name" value="t-snare proteins"/>
    <property type="match status" value="1"/>
</dbReference>
<sequence>MTSTAPSALAARADPYYAARDETAEGIKDLERSFRDWQLQRGTDPKRHANAGRRLLETIEELLGEVTTIEKTVEAAERHAARFGLAPEEVQQRRAFVVAQRDILKNIQSRISVPKMPVPRLGIYMHTPYNDACTRISCFYACMCESAPDLKYTHIYEYIYIYIPIYDDMTP</sequence>